<accession>A0A2S7XYP4</accession>
<dbReference type="EMBL" id="JRHA01000001">
    <property type="protein sequence ID" value="PQK09021.1"/>
    <property type="molecule type" value="Genomic_DNA"/>
</dbReference>
<proteinExistence type="predicted"/>
<feature type="domain" description="2EXR" evidence="1">
    <location>
        <begin position="15"/>
        <end position="109"/>
    </location>
</feature>
<organism evidence="2 3">
    <name type="scientific">Beauveria bassiana</name>
    <name type="common">White muscardine disease fungus</name>
    <name type="synonym">Tritirachium shiotae</name>
    <dbReference type="NCBI Taxonomy" id="176275"/>
    <lineage>
        <taxon>Eukaryota</taxon>
        <taxon>Fungi</taxon>
        <taxon>Dikarya</taxon>
        <taxon>Ascomycota</taxon>
        <taxon>Pezizomycotina</taxon>
        <taxon>Sordariomycetes</taxon>
        <taxon>Hypocreomycetidae</taxon>
        <taxon>Hypocreales</taxon>
        <taxon>Cordycipitaceae</taxon>
        <taxon>Beauveria</taxon>
    </lineage>
</organism>
<dbReference type="PANTHER" id="PTHR35910">
    <property type="entry name" value="2EXR DOMAIN-CONTAINING PROTEIN"/>
    <property type="match status" value="1"/>
</dbReference>
<gene>
    <name evidence="2" type="ORF">BB8028_0001g10920</name>
</gene>
<comment type="caution">
    <text evidence="2">The sequence shown here is derived from an EMBL/GenBank/DDBJ whole genome shotgun (WGS) entry which is preliminary data.</text>
</comment>
<name>A0A2S7XYP4_BEABA</name>
<evidence type="ECO:0000259" key="1">
    <source>
        <dbReference type="Pfam" id="PF20150"/>
    </source>
</evidence>
<reference evidence="2 3" key="1">
    <citation type="submission" date="2016-07" db="EMBL/GenBank/DDBJ databases">
        <title>Comparative genomics of the entomopathogenic fungus Beauveria bassiana.</title>
        <authorList>
            <person name="Valero Jimenez C.A."/>
            <person name="Zwaan B.J."/>
            <person name="Van Kan J.A."/>
            <person name="Takken W."/>
            <person name="Debets A.J."/>
            <person name="Schoustra S.E."/>
            <person name="Koenraadt C.J."/>
        </authorList>
    </citation>
    <scope>NUCLEOTIDE SEQUENCE [LARGE SCALE GENOMIC DNA]</scope>
    <source>
        <strain evidence="2 3">ARSEF 8028</strain>
    </source>
</reference>
<dbReference type="OrthoDB" id="3557569at2759"/>
<evidence type="ECO:0000313" key="2">
    <source>
        <dbReference type="EMBL" id="PQK09021.1"/>
    </source>
</evidence>
<dbReference type="PANTHER" id="PTHR35910:SF6">
    <property type="entry name" value="2EXR DOMAIN-CONTAINING PROTEIN"/>
    <property type="match status" value="1"/>
</dbReference>
<dbReference type="InterPro" id="IPR045518">
    <property type="entry name" value="2EXR"/>
</dbReference>
<evidence type="ECO:0000313" key="3">
    <source>
        <dbReference type="Proteomes" id="UP000237441"/>
    </source>
</evidence>
<sequence length="249" mass="28171">MPLEDTMELDRPESFSRFSDLPPEIRLVVWEYSLPGTRIVSVRCGADDLVSDSRRSPVAVLGCTTTTPNPANLHICVESRTEAIKSYRRCFGFAHHPGHIYFDPSRDVLYFGPRAGYMAADAQFRTCMSMCDEAELAAVRRIALSDALFWHTNTYHSMTATGVSIELLRIIRRRLPNLELIVFVPREQDEANPDELDHTLQRIHEQVLTAFNTLAEEQVTWSMPEWHVTTLKALYDAAGGSIPATQNMT</sequence>
<dbReference type="Proteomes" id="UP000237441">
    <property type="component" value="Unassembled WGS sequence"/>
</dbReference>
<dbReference type="AlphaFoldDB" id="A0A2S7XYP4"/>
<protein>
    <recommendedName>
        <fullName evidence="1">2EXR domain-containing protein</fullName>
    </recommendedName>
</protein>
<dbReference type="Pfam" id="PF20150">
    <property type="entry name" value="2EXR"/>
    <property type="match status" value="1"/>
</dbReference>